<evidence type="ECO:0000313" key="6">
    <source>
        <dbReference type="EMBL" id="KAG7172655.1"/>
    </source>
</evidence>
<protein>
    <submittedName>
        <fullName evidence="6">Histone-lysine N-methyltransferase SMYD3-like 2</fullName>
    </submittedName>
</protein>
<dbReference type="PROSITE" id="PS01360">
    <property type="entry name" value="ZF_MYND_1"/>
    <property type="match status" value="1"/>
</dbReference>
<dbReference type="AlphaFoldDB" id="A0A8J5N3P5"/>
<keyword evidence="3" id="KW-0862">Zinc</keyword>
<keyword evidence="1" id="KW-0479">Metal-binding</keyword>
<dbReference type="Pfam" id="PF01753">
    <property type="entry name" value="zf-MYND"/>
    <property type="match status" value="1"/>
</dbReference>
<reference evidence="6" key="1">
    <citation type="journal article" date="2021" name="Sci. Adv.">
        <title>The American lobster genome reveals insights on longevity, neural, and immune adaptations.</title>
        <authorList>
            <person name="Polinski J.M."/>
            <person name="Zimin A.V."/>
            <person name="Clark K.F."/>
            <person name="Kohn A.B."/>
            <person name="Sadowski N."/>
            <person name="Timp W."/>
            <person name="Ptitsyn A."/>
            <person name="Khanna P."/>
            <person name="Romanova D.Y."/>
            <person name="Williams P."/>
            <person name="Greenwood S.J."/>
            <person name="Moroz L.L."/>
            <person name="Walt D.R."/>
            <person name="Bodnar A.G."/>
        </authorList>
    </citation>
    <scope>NUCLEOTIDE SEQUENCE</scope>
    <source>
        <strain evidence="6">GMGI-L3</strain>
    </source>
</reference>
<evidence type="ECO:0000313" key="7">
    <source>
        <dbReference type="Proteomes" id="UP000747542"/>
    </source>
</evidence>
<organism evidence="6 7">
    <name type="scientific">Homarus americanus</name>
    <name type="common">American lobster</name>
    <dbReference type="NCBI Taxonomy" id="6706"/>
    <lineage>
        <taxon>Eukaryota</taxon>
        <taxon>Metazoa</taxon>
        <taxon>Ecdysozoa</taxon>
        <taxon>Arthropoda</taxon>
        <taxon>Crustacea</taxon>
        <taxon>Multicrustacea</taxon>
        <taxon>Malacostraca</taxon>
        <taxon>Eumalacostraca</taxon>
        <taxon>Eucarida</taxon>
        <taxon>Decapoda</taxon>
        <taxon>Pleocyemata</taxon>
        <taxon>Astacidea</taxon>
        <taxon>Nephropoidea</taxon>
        <taxon>Nephropidae</taxon>
        <taxon>Homarus</taxon>
    </lineage>
</organism>
<dbReference type="PANTHER" id="PTHR12197:SF251">
    <property type="entry name" value="EG:BACR7C10.4 PROTEIN"/>
    <property type="match status" value="1"/>
</dbReference>
<evidence type="ECO:0000256" key="1">
    <source>
        <dbReference type="ARBA" id="ARBA00022723"/>
    </source>
</evidence>
<dbReference type="GO" id="GO:0008270">
    <property type="term" value="F:zinc ion binding"/>
    <property type="evidence" value="ECO:0007669"/>
    <property type="project" value="UniProtKB-KW"/>
</dbReference>
<feature type="non-terminal residue" evidence="6">
    <location>
        <position position="511"/>
    </location>
</feature>
<dbReference type="InterPro" id="IPR011990">
    <property type="entry name" value="TPR-like_helical_dom_sf"/>
</dbReference>
<keyword evidence="7" id="KW-1185">Reference proteome</keyword>
<evidence type="ECO:0000256" key="4">
    <source>
        <dbReference type="PROSITE-ProRule" id="PRU00134"/>
    </source>
</evidence>
<evidence type="ECO:0000256" key="2">
    <source>
        <dbReference type="ARBA" id="ARBA00022771"/>
    </source>
</evidence>
<dbReference type="Gene3D" id="1.10.220.160">
    <property type="match status" value="1"/>
</dbReference>
<feature type="domain" description="MYND-type" evidence="5">
    <location>
        <begin position="129"/>
        <end position="169"/>
    </location>
</feature>
<dbReference type="InterPro" id="IPR050869">
    <property type="entry name" value="H3K4_H4K5_MeTrfase"/>
</dbReference>
<dbReference type="GO" id="GO:0005634">
    <property type="term" value="C:nucleus"/>
    <property type="evidence" value="ECO:0007669"/>
    <property type="project" value="TreeGrafter"/>
</dbReference>
<dbReference type="Gene3D" id="1.25.40.970">
    <property type="match status" value="1"/>
</dbReference>
<dbReference type="InterPro" id="IPR002893">
    <property type="entry name" value="Znf_MYND"/>
</dbReference>
<gene>
    <name evidence="6" type="primary">SMYD3-L2</name>
    <name evidence="6" type="ORF">Hamer_G006872</name>
</gene>
<evidence type="ECO:0000259" key="5">
    <source>
        <dbReference type="PROSITE" id="PS50865"/>
    </source>
</evidence>
<comment type="caution">
    <text evidence="6">The sequence shown here is derived from an EMBL/GenBank/DDBJ whole genome shotgun (WGS) entry which is preliminary data.</text>
</comment>
<dbReference type="Gene3D" id="2.170.270.10">
    <property type="entry name" value="SET domain"/>
    <property type="match status" value="1"/>
</dbReference>
<dbReference type="Gene3D" id="1.25.40.10">
    <property type="entry name" value="Tetratricopeptide repeat domain"/>
    <property type="match status" value="1"/>
</dbReference>
<dbReference type="PANTHER" id="PTHR12197">
    <property type="entry name" value="HISTONE-LYSINE N-METHYLTRANSFERASE SMYD"/>
    <property type="match status" value="1"/>
</dbReference>
<name>A0A8J5N3P5_HOMAM</name>
<evidence type="ECO:0000256" key="3">
    <source>
        <dbReference type="ARBA" id="ARBA00022833"/>
    </source>
</evidence>
<dbReference type="Gene3D" id="6.10.140.2220">
    <property type="match status" value="1"/>
</dbReference>
<keyword evidence="2 4" id="KW-0863">Zinc-finger</keyword>
<dbReference type="Proteomes" id="UP000747542">
    <property type="component" value="Unassembled WGS sequence"/>
</dbReference>
<accession>A0A8J5N3P5</accession>
<dbReference type="PROSITE" id="PS50865">
    <property type="entry name" value="ZF_MYND_2"/>
    <property type="match status" value="1"/>
</dbReference>
<dbReference type="InterPro" id="IPR046341">
    <property type="entry name" value="SET_dom_sf"/>
</dbReference>
<dbReference type="SUPFAM" id="SSF82199">
    <property type="entry name" value="SET domain"/>
    <property type="match status" value="1"/>
</dbReference>
<dbReference type="EMBL" id="JAHLQT010010484">
    <property type="protein sequence ID" value="KAG7172655.1"/>
    <property type="molecule type" value="Genomic_DNA"/>
</dbReference>
<dbReference type="SUPFAM" id="SSF144232">
    <property type="entry name" value="HIT/MYND zinc finger-like"/>
    <property type="match status" value="1"/>
</dbReference>
<proteinExistence type="predicted"/>
<sequence length="511" mass="58553">GRKRRMSVVAVKFRSSSRCALTFLRLVVGISSSSWSLSSSHPCSFPNLFPHCLEVEHYIPNVVVLDVLQCPGFRVSFPPLALIPPPKYHLKGGAYCGVLEQQKVAKGNVLLTSKPFVYLVNGSLKGLYCDYCLKKKRICTLQRCSGCKAECYCDRDCQRGAWDIHRYECKNLQRIHPLIPPDTAKLMAKVIFKLKNGGDQIEEKLSERKSRKFKDLMNHYTDLKDDKNRQEHLTSLIVVLRKYIGSNNLPNEVDLQGIFGRICVNSFSITDQDMNTAGTGVYLAASVFDHSCQPNSYVTFDGKRLMCRALVDMPSLDWSKLRISYIDVMNTTMDRRNELHRRYYFWCDCRACHNPERDKLMSSINCDLDLSQRGLEMQGDLFYKLNLLRVKFLDAAFEAAICVENWDTAIKYGMQNIEGVKFCYGEDHPNIGLMLLKLGKICLHVYRTQEALQYLKQAEPVLRVSHGTSHPTYKEELMALLQQAHEELMFMSQKKKKRINDISVICRTTCG</sequence>